<evidence type="ECO:0000313" key="1">
    <source>
        <dbReference type="EMBL" id="GJT37564.1"/>
    </source>
</evidence>
<evidence type="ECO:0000313" key="2">
    <source>
        <dbReference type="Proteomes" id="UP001151760"/>
    </source>
</evidence>
<sequence length="150" mass="17386">MPDQISLKRIQKKEWGDILLRKEQSSYMTQLLPNEVSCKTKECYFRKQAHQQYLSLEISDIIETCRKNKEGISMIMFNQGDRTDLLGYTARLGSLSVETSLVLRVIYYNESTGLVFICLWKANILGQRKSTFTNAGIEARTEEEKFMALE</sequence>
<organism evidence="1 2">
    <name type="scientific">Tanacetum coccineum</name>
    <dbReference type="NCBI Taxonomy" id="301880"/>
    <lineage>
        <taxon>Eukaryota</taxon>
        <taxon>Viridiplantae</taxon>
        <taxon>Streptophyta</taxon>
        <taxon>Embryophyta</taxon>
        <taxon>Tracheophyta</taxon>
        <taxon>Spermatophyta</taxon>
        <taxon>Magnoliopsida</taxon>
        <taxon>eudicotyledons</taxon>
        <taxon>Gunneridae</taxon>
        <taxon>Pentapetalae</taxon>
        <taxon>asterids</taxon>
        <taxon>campanulids</taxon>
        <taxon>Asterales</taxon>
        <taxon>Asteraceae</taxon>
        <taxon>Asteroideae</taxon>
        <taxon>Anthemideae</taxon>
        <taxon>Anthemidinae</taxon>
        <taxon>Tanacetum</taxon>
    </lineage>
</organism>
<comment type="caution">
    <text evidence="1">The sequence shown here is derived from an EMBL/GenBank/DDBJ whole genome shotgun (WGS) entry which is preliminary data.</text>
</comment>
<proteinExistence type="predicted"/>
<accession>A0ABQ5DEZ1</accession>
<name>A0ABQ5DEZ1_9ASTR</name>
<protein>
    <submittedName>
        <fullName evidence="1">Uncharacterized protein</fullName>
    </submittedName>
</protein>
<keyword evidence="2" id="KW-1185">Reference proteome</keyword>
<reference evidence="1" key="2">
    <citation type="submission" date="2022-01" db="EMBL/GenBank/DDBJ databases">
        <authorList>
            <person name="Yamashiro T."/>
            <person name="Shiraishi A."/>
            <person name="Satake H."/>
            <person name="Nakayama K."/>
        </authorList>
    </citation>
    <scope>NUCLEOTIDE SEQUENCE</scope>
</reference>
<dbReference type="Proteomes" id="UP001151760">
    <property type="component" value="Unassembled WGS sequence"/>
</dbReference>
<gene>
    <name evidence="1" type="ORF">Tco_0937429</name>
</gene>
<dbReference type="EMBL" id="BQNB010015233">
    <property type="protein sequence ID" value="GJT37564.1"/>
    <property type="molecule type" value="Genomic_DNA"/>
</dbReference>
<reference evidence="1" key="1">
    <citation type="journal article" date="2022" name="Int. J. Mol. Sci.">
        <title>Draft Genome of Tanacetum Coccineum: Genomic Comparison of Closely Related Tanacetum-Family Plants.</title>
        <authorList>
            <person name="Yamashiro T."/>
            <person name="Shiraishi A."/>
            <person name="Nakayama K."/>
            <person name="Satake H."/>
        </authorList>
    </citation>
    <scope>NUCLEOTIDE SEQUENCE</scope>
</reference>